<dbReference type="InterPro" id="IPR015943">
    <property type="entry name" value="WD40/YVTN_repeat-like_dom_sf"/>
</dbReference>
<dbReference type="InterPro" id="IPR036322">
    <property type="entry name" value="WD40_repeat_dom_sf"/>
</dbReference>
<evidence type="ECO:0000313" key="5">
    <source>
        <dbReference type="Proteomes" id="UP000762676"/>
    </source>
</evidence>
<evidence type="ECO:0000256" key="1">
    <source>
        <dbReference type="ARBA" id="ARBA00022574"/>
    </source>
</evidence>
<accession>A0AAV4JAS1</accession>
<proteinExistence type="predicted"/>
<dbReference type="PANTHER" id="PTHR19848:SF8">
    <property type="entry name" value="F-BOX AND WD REPEAT DOMAIN CONTAINING 7"/>
    <property type="match status" value="1"/>
</dbReference>
<dbReference type="AlphaFoldDB" id="A0AAV4JAS1"/>
<dbReference type="Proteomes" id="UP000762676">
    <property type="component" value="Unassembled WGS sequence"/>
</dbReference>
<dbReference type="PROSITE" id="PS50294">
    <property type="entry name" value="WD_REPEATS_REGION"/>
    <property type="match status" value="1"/>
</dbReference>
<dbReference type="Pfam" id="PF00400">
    <property type="entry name" value="WD40"/>
    <property type="match status" value="3"/>
</dbReference>
<evidence type="ECO:0000313" key="4">
    <source>
        <dbReference type="EMBL" id="GFS19759.1"/>
    </source>
</evidence>
<keyword evidence="5" id="KW-1185">Reference proteome</keyword>
<feature type="repeat" description="WD" evidence="3">
    <location>
        <begin position="73"/>
        <end position="114"/>
    </location>
</feature>
<dbReference type="PANTHER" id="PTHR19848">
    <property type="entry name" value="WD40 REPEAT PROTEIN"/>
    <property type="match status" value="1"/>
</dbReference>
<organism evidence="4 5">
    <name type="scientific">Elysia marginata</name>
    <dbReference type="NCBI Taxonomy" id="1093978"/>
    <lineage>
        <taxon>Eukaryota</taxon>
        <taxon>Metazoa</taxon>
        <taxon>Spiralia</taxon>
        <taxon>Lophotrochozoa</taxon>
        <taxon>Mollusca</taxon>
        <taxon>Gastropoda</taxon>
        <taxon>Heterobranchia</taxon>
        <taxon>Euthyneura</taxon>
        <taxon>Panpulmonata</taxon>
        <taxon>Sacoglossa</taxon>
        <taxon>Placobranchoidea</taxon>
        <taxon>Plakobranchidae</taxon>
        <taxon>Elysia</taxon>
    </lineage>
</organism>
<protein>
    <submittedName>
        <fullName evidence="4">Dynein assembly factor with WDR repeat domains 1-like</fullName>
    </submittedName>
</protein>
<comment type="caution">
    <text evidence="4">The sequence shown here is derived from an EMBL/GenBank/DDBJ whole genome shotgun (WGS) entry which is preliminary data.</text>
</comment>
<dbReference type="Gene3D" id="2.130.10.10">
    <property type="entry name" value="YVTN repeat-like/Quinoprotein amine dehydrogenase"/>
    <property type="match status" value="1"/>
</dbReference>
<evidence type="ECO:0000256" key="3">
    <source>
        <dbReference type="PROSITE-ProRule" id="PRU00221"/>
    </source>
</evidence>
<dbReference type="EMBL" id="BMAT01003088">
    <property type="protein sequence ID" value="GFS19759.1"/>
    <property type="molecule type" value="Genomic_DNA"/>
</dbReference>
<dbReference type="PROSITE" id="PS50082">
    <property type="entry name" value="WD_REPEATS_2"/>
    <property type="match status" value="1"/>
</dbReference>
<dbReference type="InterPro" id="IPR001680">
    <property type="entry name" value="WD40_rpt"/>
</dbReference>
<sequence>MSLGCPCEQDLGVNGQVTDYGTRNGRCTATLRGHSDEILDVGFDCTGQRVLTASADNTACCYSAITNQQICKFFGHDGEISKITFNPQGTLVMTASADKTARLWDPDTGECKQVLEGHTDEIFSCAFNYEGNTIITGEIRFKLGNPWQLPCNKARCQFLNF</sequence>
<dbReference type="SMART" id="SM00320">
    <property type="entry name" value="WD40"/>
    <property type="match status" value="3"/>
</dbReference>
<keyword evidence="2" id="KW-0677">Repeat</keyword>
<reference evidence="4 5" key="1">
    <citation type="journal article" date="2021" name="Elife">
        <title>Chloroplast acquisition without the gene transfer in kleptoplastic sea slugs, Plakobranchus ocellatus.</title>
        <authorList>
            <person name="Maeda T."/>
            <person name="Takahashi S."/>
            <person name="Yoshida T."/>
            <person name="Shimamura S."/>
            <person name="Takaki Y."/>
            <person name="Nagai Y."/>
            <person name="Toyoda A."/>
            <person name="Suzuki Y."/>
            <person name="Arimoto A."/>
            <person name="Ishii H."/>
            <person name="Satoh N."/>
            <person name="Nishiyama T."/>
            <person name="Hasebe M."/>
            <person name="Maruyama T."/>
            <person name="Minagawa J."/>
            <person name="Obokata J."/>
            <person name="Shigenobu S."/>
        </authorList>
    </citation>
    <scope>NUCLEOTIDE SEQUENCE [LARGE SCALE GENOMIC DNA]</scope>
</reference>
<name>A0AAV4JAS1_9GAST</name>
<evidence type="ECO:0000256" key="2">
    <source>
        <dbReference type="ARBA" id="ARBA00022737"/>
    </source>
</evidence>
<dbReference type="SUPFAM" id="SSF50978">
    <property type="entry name" value="WD40 repeat-like"/>
    <property type="match status" value="1"/>
</dbReference>
<keyword evidence="1 3" id="KW-0853">WD repeat</keyword>
<gene>
    <name evidence="4" type="ORF">ElyMa_001552300</name>
</gene>